<keyword evidence="3" id="KW-0238">DNA-binding</keyword>
<dbReference type="AlphaFoldDB" id="A0A2C9DD43"/>
<dbReference type="GO" id="GO:0003700">
    <property type="term" value="F:DNA-binding transcription factor activity"/>
    <property type="evidence" value="ECO:0007669"/>
    <property type="project" value="InterPro"/>
</dbReference>
<proteinExistence type="inferred from homology"/>
<dbReference type="KEGG" id="hdi:HDIA_4625"/>
<dbReference type="Proteomes" id="UP000223606">
    <property type="component" value="Chromosome 1"/>
</dbReference>
<dbReference type="InterPro" id="IPR036390">
    <property type="entry name" value="WH_DNA-bd_sf"/>
</dbReference>
<dbReference type="Pfam" id="PF00126">
    <property type="entry name" value="HTH_1"/>
    <property type="match status" value="1"/>
</dbReference>
<dbReference type="SUPFAM" id="SSF53850">
    <property type="entry name" value="Periplasmic binding protein-like II"/>
    <property type="match status" value="1"/>
</dbReference>
<evidence type="ECO:0000256" key="1">
    <source>
        <dbReference type="ARBA" id="ARBA00009437"/>
    </source>
</evidence>
<evidence type="ECO:0000259" key="5">
    <source>
        <dbReference type="PROSITE" id="PS50931"/>
    </source>
</evidence>
<dbReference type="Gene3D" id="3.40.190.290">
    <property type="match status" value="1"/>
</dbReference>
<accession>A0A2C9DD43</accession>
<evidence type="ECO:0000256" key="4">
    <source>
        <dbReference type="ARBA" id="ARBA00023163"/>
    </source>
</evidence>
<dbReference type="Gene3D" id="1.10.10.10">
    <property type="entry name" value="Winged helix-like DNA-binding domain superfamily/Winged helix DNA-binding domain"/>
    <property type="match status" value="1"/>
</dbReference>
<dbReference type="InterPro" id="IPR036388">
    <property type="entry name" value="WH-like_DNA-bd_sf"/>
</dbReference>
<dbReference type="PANTHER" id="PTHR30419">
    <property type="entry name" value="HTH-TYPE TRANSCRIPTIONAL REGULATOR YBHD"/>
    <property type="match status" value="1"/>
</dbReference>
<name>A0A2C9DD43_9HYPH</name>
<comment type="similarity">
    <text evidence="1">Belongs to the LysR transcriptional regulatory family.</text>
</comment>
<evidence type="ECO:0000313" key="7">
    <source>
        <dbReference type="Proteomes" id="UP000223606"/>
    </source>
</evidence>
<evidence type="ECO:0000256" key="3">
    <source>
        <dbReference type="ARBA" id="ARBA00023125"/>
    </source>
</evidence>
<dbReference type="GO" id="GO:0005829">
    <property type="term" value="C:cytosol"/>
    <property type="evidence" value="ECO:0007669"/>
    <property type="project" value="TreeGrafter"/>
</dbReference>
<keyword evidence="4" id="KW-0804">Transcription</keyword>
<dbReference type="InterPro" id="IPR050950">
    <property type="entry name" value="HTH-type_LysR_regulators"/>
</dbReference>
<dbReference type="Pfam" id="PF03466">
    <property type="entry name" value="LysR_substrate"/>
    <property type="match status" value="1"/>
</dbReference>
<keyword evidence="7" id="KW-1185">Reference proteome</keyword>
<evidence type="ECO:0000256" key="2">
    <source>
        <dbReference type="ARBA" id="ARBA00023015"/>
    </source>
</evidence>
<gene>
    <name evidence="6" type="primary">gbpR_2</name>
    <name evidence="6" type="ORF">HDIA_4625</name>
</gene>
<dbReference type="SUPFAM" id="SSF46785">
    <property type="entry name" value="Winged helix' DNA-binding domain"/>
    <property type="match status" value="1"/>
</dbReference>
<dbReference type="EMBL" id="LT960614">
    <property type="protein sequence ID" value="SON58166.1"/>
    <property type="molecule type" value="Genomic_DNA"/>
</dbReference>
<feature type="domain" description="HTH lysR-type" evidence="5">
    <location>
        <begin position="9"/>
        <end position="66"/>
    </location>
</feature>
<evidence type="ECO:0000313" key="6">
    <source>
        <dbReference type="EMBL" id="SON58166.1"/>
    </source>
</evidence>
<keyword evidence="2" id="KW-0805">Transcription regulation</keyword>
<dbReference type="RefSeq" id="WP_099558392.1">
    <property type="nucleotide sequence ID" value="NZ_LT960614.1"/>
</dbReference>
<dbReference type="GO" id="GO:0003677">
    <property type="term" value="F:DNA binding"/>
    <property type="evidence" value="ECO:0007669"/>
    <property type="project" value="UniProtKB-KW"/>
</dbReference>
<reference evidence="7" key="1">
    <citation type="submission" date="2017-09" db="EMBL/GenBank/DDBJ databases">
        <title>Genome sequence of Nannocystis excedens DSM 71.</title>
        <authorList>
            <person name="Blom J."/>
        </authorList>
    </citation>
    <scope>NUCLEOTIDE SEQUENCE [LARGE SCALE GENOMIC DNA]</scope>
    <source>
        <strain evidence="7">type strain: E19</strain>
    </source>
</reference>
<sequence>MLTDSALHLKFNHFRLISAISAHGQLSPAAETLGMTQPAASRMLSEIERIVGVPLFERHAKGMIPTELGGLLAERARNLLRDLRETAQEVDDFKAGIAGRVRVGAVTGGAVGYLVPAIHRLKRYAPNVDIYVDVAPSEALIRALLADGLDFVLGRIPPQFDARDFRVALARSEKVDLMVRRDHPMANATNISIRDLQSYEWVMQATGAPLRQAVERLFLDNNAEIPDRIVNTTSLVVMIAMLASSDAISPVAREVSQLLCGLQTNLGLTTLSIAHDIVISPYYMLSMRYRQLSPLALRLHDFVRDELNGPPR</sequence>
<dbReference type="PROSITE" id="PS50931">
    <property type="entry name" value="HTH_LYSR"/>
    <property type="match status" value="1"/>
</dbReference>
<dbReference type="InterPro" id="IPR000847">
    <property type="entry name" value="LysR_HTH_N"/>
</dbReference>
<dbReference type="InterPro" id="IPR005119">
    <property type="entry name" value="LysR_subst-bd"/>
</dbReference>
<dbReference type="PRINTS" id="PR00039">
    <property type="entry name" value="HTHLYSR"/>
</dbReference>
<dbReference type="OrthoDB" id="7809623at2"/>
<protein>
    <submittedName>
        <fullName evidence="6">Galactose-binding protein regulator</fullName>
    </submittedName>
</protein>
<organism evidence="6 7">
    <name type="scientific">Hartmannibacter diazotrophicus</name>
    <dbReference type="NCBI Taxonomy" id="1482074"/>
    <lineage>
        <taxon>Bacteria</taxon>
        <taxon>Pseudomonadati</taxon>
        <taxon>Pseudomonadota</taxon>
        <taxon>Alphaproteobacteria</taxon>
        <taxon>Hyphomicrobiales</taxon>
        <taxon>Pleomorphomonadaceae</taxon>
        <taxon>Hartmannibacter</taxon>
    </lineage>
</organism>
<dbReference type="PANTHER" id="PTHR30419:SF8">
    <property type="entry name" value="NITROGEN ASSIMILATION TRANSCRIPTIONAL ACTIVATOR-RELATED"/>
    <property type="match status" value="1"/>
</dbReference>